<dbReference type="PANTHER" id="PTHR34322">
    <property type="entry name" value="TRANSPOSASE, Y1_TNP DOMAIN-CONTAINING"/>
    <property type="match status" value="1"/>
</dbReference>
<keyword evidence="3" id="KW-1185">Reference proteome</keyword>
<accession>A0ABT3DCK1</accession>
<evidence type="ECO:0000313" key="2">
    <source>
        <dbReference type="EMBL" id="MCV9884788.1"/>
    </source>
</evidence>
<dbReference type="Pfam" id="PF01797">
    <property type="entry name" value="Y1_Tnp"/>
    <property type="match status" value="1"/>
</dbReference>
<dbReference type="SUPFAM" id="SSF143422">
    <property type="entry name" value="Transposase IS200-like"/>
    <property type="match status" value="1"/>
</dbReference>
<dbReference type="Proteomes" id="UP001526147">
    <property type="component" value="Unassembled WGS sequence"/>
</dbReference>
<proteinExistence type="predicted"/>
<sequence>MPRIARKKSPNGIYHIMLRGINRQTIFEDDQDRRKFLEVLKKYKEMSHFHLFSYCLMDNHIHLLIKESDHISNVIKRISSSYVYWYNLKYDRCGHLFQERFKSENIDSMRYFLTVLRYIHQNPLKAGLSPTIFESKWTSIHEYFYEATIVDVDYPLQFFSSDRKQALLLFKDYMEKPNDDQCLEDTVRIRLTDDEVKRYLFDIGVSNINMLQQLDKEERDSVLFKLKAVNGISLRQIARVTGISKSVIQRARE</sequence>
<gene>
    <name evidence="2" type="ORF">OIH86_03915</name>
</gene>
<feature type="domain" description="Transposase IS200-like" evidence="1">
    <location>
        <begin position="9"/>
        <end position="122"/>
    </location>
</feature>
<evidence type="ECO:0000259" key="1">
    <source>
        <dbReference type="SMART" id="SM01321"/>
    </source>
</evidence>
<comment type="caution">
    <text evidence="2">The sequence shown here is derived from an EMBL/GenBank/DDBJ whole genome shotgun (WGS) entry which is preliminary data.</text>
</comment>
<dbReference type="PANTHER" id="PTHR34322:SF2">
    <property type="entry name" value="TRANSPOSASE IS200-LIKE DOMAIN-CONTAINING PROTEIN"/>
    <property type="match status" value="1"/>
</dbReference>
<reference evidence="2 3" key="1">
    <citation type="submission" date="2022-10" db="EMBL/GenBank/DDBJ databases">
        <title>Draft genome assembly of moderately radiation resistant bacterium Metabacillus halosaccharovorans.</title>
        <authorList>
            <person name="Pal S."/>
            <person name="Gopinathan A."/>
        </authorList>
    </citation>
    <scope>NUCLEOTIDE SEQUENCE [LARGE SCALE GENOMIC DNA]</scope>
    <source>
        <strain evidence="2 3">VITHBRA001</strain>
    </source>
</reference>
<dbReference type="SMART" id="SM01321">
    <property type="entry name" value="Y1_Tnp"/>
    <property type="match status" value="1"/>
</dbReference>
<dbReference type="Gene3D" id="3.30.70.1290">
    <property type="entry name" value="Transposase IS200-like"/>
    <property type="match status" value="1"/>
</dbReference>
<dbReference type="InterPro" id="IPR002686">
    <property type="entry name" value="Transposase_17"/>
</dbReference>
<evidence type="ECO:0000313" key="3">
    <source>
        <dbReference type="Proteomes" id="UP001526147"/>
    </source>
</evidence>
<dbReference type="InterPro" id="IPR036515">
    <property type="entry name" value="Transposase_17_sf"/>
</dbReference>
<protein>
    <submittedName>
        <fullName evidence="2">Transposase</fullName>
    </submittedName>
</protein>
<name>A0ABT3DCK1_9BACI</name>
<dbReference type="EMBL" id="JAOYEY010000023">
    <property type="protein sequence ID" value="MCV9884788.1"/>
    <property type="molecule type" value="Genomic_DNA"/>
</dbReference>
<organism evidence="2 3">
    <name type="scientific">Metabacillus halosaccharovorans</name>
    <dbReference type="NCBI Taxonomy" id="930124"/>
    <lineage>
        <taxon>Bacteria</taxon>
        <taxon>Bacillati</taxon>
        <taxon>Bacillota</taxon>
        <taxon>Bacilli</taxon>
        <taxon>Bacillales</taxon>
        <taxon>Bacillaceae</taxon>
        <taxon>Metabacillus</taxon>
    </lineage>
</organism>